<dbReference type="OrthoDB" id="8961654at2759"/>
<dbReference type="PANTHER" id="PTHR46393:SF7">
    <property type="entry name" value="COMPLEMENT C2"/>
    <property type="match status" value="1"/>
</dbReference>
<dbReference type="GeneID" id="109464174"/>
<sequence>MKLLRCLLLLLLIAALVLESDAWRRRRRRRRRAVGCSTAPSLAYTYRSGCSSPYAHGERCYYRCYSGYTQVSGSTTRTCSNGRWTGYNLVCRASTCSTPPTLAYTTRTGCSYPYTNWESCFYRCNSGYTQVSGSTVRTCSNGGWTGYNLVCRRDLGCSSPPTVVNTFRSGCYSPYTNGERCYYRCRPGYTPVSGGTVKTCSNGRWTGTNLDCRRGSGLRCPAPPTLANTYVTGCSYPYTHGERCYYHCRSGYGSTTKMCYYGYWSGITLVCS</sequence>
<evidence type="ECO:0000313" key="9">
    <source>
        <dbReference type="Proteomes" id="UP000515135"/>
    </source>
</evidence>
<protein>
    <submittedName>
        <fullName evidence="10">Sushi, von Willebrand factor type A, EGF and pentraxin domain-containing protein 1-like isoform X1</fullName>
    </submittedName>
    <submittedName>
        <fullName evidence="11">Sushi, von Willebrand factor type A, EGF and pentraxin domain-containing protein 1-like isoform X2</fullName>
    </submittedName>
</protein>
<reference evidence="10 11" key="1">
    <citation type="submission" date="2025-04" db="UniProtKB">
        <authorList>
            <consortium name="RefSeq"/>
        </authorList>
    </citation>
    <scope>IDENTIFICATION</scope>
    <source>
        <tissue evidence="10 11">Gonad</tissue>
    </source>
</reference>
<feature type="disulfide bond" evidence="6">
    <location>
        <begin position="36"/>
        <end position="79"/>
    </location>
</feature>
<feature type="disulfide bond" evidence="6">
    <location>
        <begin position="96"/>
        <end position="139"/>
    </location>
</feature>
<evidence type="ECO:0000256" key="5">
    <source>
        <dbReference type="ARBA" id="ARBA00023180"/>
    </source>
</evidence>
<evidence type="ECO:0000256" key="1">
    <source>
        <dbReference type="ARBA" id="ARBA00022659"/>
    </source>
</evidence>
<name>A0A6P4XJG1_BRABE</name>
<feature type="disulfide bond" evidence="6">
    <location>
        <begin position="64"/>
        <end position="91"/>
    </location>
</feature>
<evidence type="ECO:0000256" key="4">
    <source>
        <dbReference type="ARBA" id="ARBA00023157"/>
    </source>
</evidence>
<feature type="domain" description="Sushi" evidence="8">
    <location>
        <begin position="155"/>
        <end position="214"/>
    </location>
</feature>
<dbReference type="InterPro" id="IPR035976">
    <property type="entry name" value="Sushi/SCR/CCP_sf"/>
</dbReference>
<feature type="domain" description="Sushi" evidence="8">
    <location>
        <begin position="34"/>
        <end position="93"/>
    </location>
</feature>
<keyword evidence="5" id="KW-0325">Glycoprotein</keyword>
<feature type="disulfide bond" evidence="6">
    <location>
        <begin position="185"/>
        <end position="212"/>
    </location>
</feature>
<dbReference type="Gene3D" id="2.10.70.10">
    <property type="entry name" value="Complement Module, domain 1"/>
    <property type="match status" value="4"/>
</dbReference>
<feature type="disulfide bond" evidence="6">
    <location>
        <begin position="157"/>
        <end position="200"/>
    </location>
</feature>
<dbReference type="PROSITE" id="PS50923">
    <property type="entry name" value="SUSHI"/>
    <property type="match status" value="4"/>
</dbReference>
<keyword evidence="2 7" id="KW-0732">Signal</keyword>
<dbReference type="SMART" id="SM00032">
    <property type="entry name" value="CCP"/>
    <property type="match status" value="4"/>
</dbReference>
<feature type="chain" id="PRO_5044647496" evidence="7">
    <location>
        <begin position="23"/>
        <end position="272"/>
    </location>
</feature>
<dbReference type="PANTHER" id="PTHR46393">
    <property type="entry name" value="SUSHI DOMAIN-CONTAINING PROTEIN"/>
    <property type="match status" value="1"/>
</dbReference>
<evidence type="ECO:0000313" key="10">
    <source>
        <dbReference type="RefSeq" id="XP_019616669.1"/>
    </source>
</evidence>
<keyword evidence="4 6" id="KW-1015">Disulfide bond</keyword>
<comment type="caution">
    <text evidence="6">Lacks conserved residue(s) required for the propagation of feature annotation.</text>
</comment>
<feature type="domain" description="Sushi" evidence="8">
    <location>
        <begin position="94"/>
        <end position="153"/>
    </location>
</feature>
<dbReference type="KEGG" id="bbel:109464174"/>
<feature type="domain" description="Sushi" evidence="8">
    <location>
        <begin position="218"/>
        <end position="272"/>
    </location>
</feature>
<feature type="disulfide bond" evidence="6">
    <location>
        <begin position="124"/>
        <end position="151"/>
    </location>
</feature>
<evidence type="ECO:0000256" key="3">
    <source>
        <dbReference type="ARBA" id="ARBA00022737"/>
    </source>
</evidence>
<dbReference type="Proteomes" id="UP000515135">
    <property type="component" value="Unplaced"/>
</dbReference>
<dbReference type="RefSeq" id="XP_019616669.1">
    <property type="nucleotide sequence ID" value="XM_019761110.1"/>
</dbReference>
<keyword evidence="3" id="KW-0677">Repeat</keyword>
<feature type="signal peptide" evidence="7">
    <location>
        <begin position="1"/>
        <end position="22"/>
    </location>
</feature>
<keyword evidence="9" id="KW-1185">Reference proteome</keyword>
<dbReference type="SUPFAM" id="SSF57535">
    <property type="entry name" value="Complement control module/SCR domain"/>
    <property type="match status" value="4"/>
</dbReference>
<evidence type="ECO:0000256" key="7">
    <source>
        <dbReference type="SAM" id="SignalP"/>
    </source>
</evidence>
<accession>A0A6P4XJG1</accession>
<dbReference type="Pfam" id="PF00084">
    <property type="entry name" value="Sushi"/>
    <property type="match status" value="3"/>
</dbReference>
<keyword evidence="1 6" id="KW-0768">Sushi</keyword>
<dbReference type="AlphaFoldDB" id="A0A6P4XJG1"/>
<dbReference type="InterPro" id="IPR000436">
    <property type="entry name" value="Sushi_SCR_CCP_dom"/>
</dbReference>
<dbReference type="RefSeq" id="XP_019616670.1">
    <property type="nucleotide sequence ID" value="XM_019761111.1"/>
</dbReference>
<dbReference type="CDD" id="cd00033">
    <property type="entry name" value="CCP"/>
    <property type="match status" value="4"/>
</dbReference>
<gene>
    <name evidence="10 11" type="primary">LOC109464174</name>
</gene>
<evidence type="ECO:0000259" key="8">
    <source>
        <dbReference type="PROSITE" id="PS50923"/>
    </source>
</evidence>
<evidence type="ECO:0000256" key="6">
    <source>
        <dbReference type="PROSITE-ProRule" id="PRU00302"/>
    </source>
</evidence>
<evidence type="ECO:0000256" key="2">
    <source>
        <dbReference type="ARBA" id="ARBA00022729"/>
    </source>
</evidence>
<organism evidence="9 11">
    <name type="scientific">Branchiostoma belcheri</name>
    <name type="common">Amphioxus</name>
    <dbReference type="NCBI Taxonomy" id="7741"/>
    <lineage>
        <taxon>Eukaryota</taxon>
        <taxon>Metazoa</taxon>
        <taxon>Chordata</taxon>
        <taxon>Cephalochordata</taxon>
        <taxon>Leptocardii</taxon>
        <taxon>Amphioxiformes</taxon>
        <taxon>Branchiostomatidae</taxon>
        <taxon>Branchiostoma</taxon>
    </lineage>
</organism>
<evidence type="ECO:0000313" key="11">
    <source>
        <dbReference type="RefSeq" id="XP_019616670.1"/>
    </source>
</evidence>
<proteinExistence type="predicted"/>